<sequence length="244" mass="26871">MRHPKLFSFIAALGLGACACAFAQTTSPLPGPFPADPIPKPFDYPEGLSTPQFTLEQNPASVIQFGDFPIVLGVTPLSVVTRAFGGSLHHLPDRTDYLCYSAPIQETPKPKKKAKKKPVEDEVPPPEVIGQNIWFIIGERGEVTEAKAEAVTTEGELCPALPEAFSNVAFGPFRIGINLKPREIKKLEIPEPSVAEEDSPWRYWFATNKESYPIHYGFFAVESDPEFGPKKMISTELEFKGASH</sequence>
<evidence type="ECO:0000313" key="1">
    <source>
        <dbReference type="EMBL" id="MTU43424.1"/>
    </source>
</evidence>
<protein>
    <submittedName>
        <fullName evidence="1">Uncharacterized protein</fullName>
    </submittedName>
</protein>
<accession>A0A6I3SBZ3</accession>
<dbReference type="PROSITE" id="PS51257">
    <property type="entry name" value="PROKAR_LIPOPROTEIN"/>
    <property type="match status" value="1"/>
</dbReference>
<dbReference type="AlphaFoldDB" id="A0A6I3SBZ3"/>
<comment type="caution">
    <text evidence="1">The sequence shown here is derived from an EMBL/GenBank/DDBJ whole genome shotgun (WGS) entry which is preliminary data.</text>
</comment>
<evidence type="ECO:0000313" key="2">
    <source>
        <dbReference type="Proteomes" id="UP000462362"/>
    </source>
</evidence>
<proteinExistence type="predicted"/>
<name>A0A6I3SBZ3_9BURK</name>
<gene>
    <name evidence="1" type="ORF">GMD42_07275</name>
</gene>
<organism evidence="1 2">
    <name type="scientific">Parasutterella excrementihominis</name>
    <dbReference type="NCBI Taxonomy" id="487175"/>
    <lineage>
        <taxon>Bacteria</taxon>
        <taxon>Pseudomonadati</taxon>
        <taxon>Pseudomonadota</taxon>
        <taxon>Betaproteobacteria</taxon>
        <taxon>Burkholderiales</taxon>
        <taxon>Sutterellaceae</taxon>
        <taxon>Parasutterella</taxon>
    </lineage>
</organism>
<dbReference type="Proteomes" id="UP000462362">
    <property type="component" value="Unassembled WGS sequence"/>
</dbReference>
<dbReference type="RefSeq" id="WP_155165114.1">
    <property type="nucleotide sequence ID" value="NZ_CATZPX010000002.1"/>
</dbReference>
<dbReference type="EMBL" id="WNCL01000018">
    <property type="protein sequence ID" value="MTU43424.1"/>
    <property type="molecule type" value="Genomic_DNA"/>
</dbReference>
<reference evidence="1 2" key="1">
    <citation type="journal article" date="2019" name="Nat. Med.">
        <title>A library of human gut bacterial isolates paired with longitudinal multiomics data enables mechanistic microbiome research.</title>
        <authorList>
            <person name="Poyet M."/>
            <person name="Groussin M."/>
            <person name="Gibbons S.M."/>
            <person name="Avila-Pacheco J."/>
            <person name="Jiang X."/>
            <person name="Kearney S.M."/>
            <person name="Perrotta A.R."/>
            <person name="Berdy B."/>
            <person name="Zhao S."/>
            <person name="Lieberman T.D."/>
            <person name="Swanson P.K."/>
            <person name="Smith M."/>
            <person name="Roesemann S."/>
            <person name="Alexander J.E."/>
            <person name="Rich S.A."/>
            <person name="Livny J."/>
            <person name="Vlamakis H."/>
            <person name="Clish C."/>
            <person name="Bullock K."/>
            <person name="Deik A."/>
            <person name="Scott J."/>
            <person name="Pierce K.A."/>
            <person name="Xavier R.J."/>
            <person name="Alm E.J."/>
        </authorList>
    </citation>
    <scope>NUCLEOTIDE SEQUENCE [LARGE SCALE GENOMIC DNA]</scope>
    <source>
        <strain evidence="1 2">BIOML-A2</strain>
    </source>
</reference>